<proteinExistence type="predicted"/>
<evidence type="ECO:0000256" key="2">
    <source>
        <dbReference type="ARBA" id="ARBA00022643"/>
    </source>
</evidence>
<comment type="caution">
    <text evidence="5">The sequence shown here is derived from an EMBL/GenBank/DDBJ whole genome shotgun (WGS) entry which is preliminary data.</text>
</comment>
<feature type="domain" description="NADPH-dependent FMN reductase-like" evidence="4">
    <location>
        <begin position="4"/>
        <end position="145"/>
    </location>
</feature>
<evidence type="ECO:0000313" key="6">
    <source>
        <dbReference type="Proteomes" id="UP001159179"/>
    </source>
</evidence>
<sequence>MEHILLISGSLSAPAHTKALIEETAANFNKLGCKTTIWDLSARPLPFADPKYHNFPSDNPNPVVKEFVRVASETDAFVLGSPNYHNSYSGVLKNALDILNMDLFRDKPVGLVGNGGGIRSTQPLDHLRIVVRGLLGVAIPMQVASCNHDIELKEDSYVIVSDDLSQRIAAFSRQLLLYTKKLKFEG</sequence>
<reference evidence="5" key="1">
    <citation type="submission" date="2023-03" db="EMBL/GenBank/DDBJ databases">
        <title>Bacterial isolates from washroom surfaces on a university campus.</title>
        <authorList>
            <person name="Holman D.B."/>
            <person name="Gzyl K.E."/>
            <person name="Taheri A.E."/>
        </authorList>
    </citation>
    <scope>NUCLEOTIDE SEQUENCE</scope>
    <source>
        <strain evidence="5">RD03</strain>
    </source>
</reference>
<dbReference type="RefSeq" id="WP_280619176.1">
    <property type="nucleotide sequence ID" value="NZ_JAROYP010000032.1"/>
</dbReference>
<evidence type="ECO:0000259" key="4">
    <source>
        <dbReference type="Pfam" id="PF03358"/>
    </source>
</evidence>
<dbReference type="SUPFAM" id="SSF52218">
    <property type="entry name" value="Flavoproteins"/>
    <property type="match status" value="1"/>
</dbReference>
<keyword evidence="1" id="KW-0285">Flavoprotein</keyword>
<dbReference type="InterPro" id="IPR051814">
    <property type="entry name" value="NAD(P)H-dep_FMN_reductase"/>
</dbReference>
<dbReference type="PANTHER" id="PTHR43408">
    <property type="entry name" value="FMN REDUCTASE (NADPH)"/>
    <property type="match status" value="1"/>
</dbReference>
<name>A0AAW6T4F9_9BACI</name>
<accession>A0AAW6T4F9</accession>
<dbReference type="GO" id="GO:0016491">
    <property type="term" value="F:oxidoreductase activity"/>
    <property type="evidence" value="ECO:0007669"/>
    <property type="project" value="UniProtKB-KW"/>
</dbReference>
<dbReference type="Proteomes" id="UP001159179">
    <property type="component" value="Unassembled WGS sequence"/>
</dbReference>
<keyword evidence="3" id="KW-0560">Oxidoreductase</keyword>
<evidence type="ECO:0000256" key="1">
    <source>
        <dbReference type="ARBA" id="ARBA00022630"/>
    </source>
</evidence>
<dbReference type="EMBL" id="JAROYP010000032">
    <property type="protein sequence ID" value="MDH5164462.1"/>
    <property type="molecule type" value="Genomic_DNA"/>
</dbReference>
<keyword evidence="2" id="KW-0288">FMN</keyword>
<organism evidence="5 6">
    <name type="scientific">Heyndrickxia oleronia</name>
    <dbReference type="NCBI Taxonomy" id="38875"/>
    <lineage>
        <taxon>Bacteria</taxon>
        <taxon>Bacillati</taxon>
        <taxon>Bacillota</taxon>
        <taxon>Bacilli</taxon>
        <taxon>Bacillales</taxon>
        <taxon>Bacillaceae</taxon>
        <taxon>Heyndrickxia</taxon>
    </lineage>
</organism>
<evidence type="ECO:0000313" key="5">
    <source>
        <dbReference type="EMBL" id="MDH5164462.1"/>
    </source>
</evidence>
<dbReference type="InterPro" id="IPR005025">
    <property type="entry name" value="FMN_Rdtase-like_dom"/>
</dbReference>
<dbReference type="InterPro" id="IPR029039">
    <property type="entry name" value="Flavoprotein-like_sf"/>
</dbReference>
<dbReference type="AlphaFoldDB" id="A0AAW6T4F9"/>
<protein>
    <submittedName>
        <fullName evidence="5">NAD(P)H-dependent oxidoreductase</fullName>
    </submittedName>
</protein>
<dbReference type="PANTHER" id="PTHR43408:SF2">
    <property type="entry name" value="FMN REDUCTASE (NADPH)"/>
    <property type="match status" value="1"/>
</dbReference>
<dbReference type="Pfam" id="PF03358">
    <property type="entry name" value="FMN_red"/>
    <property type="match status" value="1"/>
</dbReference>
<dbReference type="Gene3D" id="3.40.50.360">
    <property type="match status" value="1"/>
</dbReference>
<gene>
    <name evidence="5" type="ORF">P5X88_26370</name>
</gene>
<evidence type="ECO:0000256" key="3">
    <source>
        <dbReference type="ARBA" id="ARBA00023002"/>
    </source>
</evidence>